<evidence type="ECO:0000256" key="3">
    <source>
        <dbReference type="ARBA" id="ARBA00022643"/>
    </source>
</evidence>
<dbReference type="GO" id="GO:0010181">
    <property type="term" value="F:FMN binding"/>
    <property type="evidence" value="ECO:0007669"/>
    <property type="project" value="InterPro"/>
</dbReference>
<dbReference type="InterPro" id="IPR029039">
    <property type="entry name" value="Flavoprotein-like_sf"/>
</dbReference>
<organism evidence="5 6">
    <name type="scientific">Thermomonas brevis</name>
    <dbReference type="NCBI Taxonomy" id="215691"/>
    <lineage>
        <taxon>Bacteria</taxon>
        <taxon>Pseudomonadati</taxon>
        <taxon>Pseudomonadota</taxon>
        <taxon>Gammaproteobacteria</taxon>
        <taxon>Lysobacterales</taxon>
        <taxon>Lysobacteraceae</taxon>
        <taxon>Thermomonas</taxon>
    </lineage>
</organism>
<dbReference type="PROSITE" id="PS50902">
    <property type="entry name" value="FLAVODOXIN_LIKE"/>
    <property type="match status" value="1"/>
</dbReference>
<accession>A0A7G9QRN1</accession>
<dbReference type="GO" id="GO:0009055">
    <property type="term" value="F:electron transfer activity"/>
    <property type="evidence" value="ECO:0007669"/>
    <property type="project" value="InterPro"/>
</dbReference>
<evidence type="ECO:0000313" key="5">
    <source>
        <dbReference type="EMBL" id="QNN46006.1"/>
    </source>
</evidence>
<evidence type="ECO:0000256" key="1">
    <source>
        <dbReference type="ARBA" id="ARBA00001917"/>
    </source>
</evidence>
<protein>
    <recommendedName>
        <fullName evidence="4">Flavodoxin-like domain-containing protein</fullName>
    </recommendedName>
</protein>
<dbReference type="PANTHER" id="PTHR39201:SF1">
    <property type="entry name" value="FLAVODOXIN-LIKE DOMAIN-CONTAINING PROTEIN"/>
    <property type="match status" value="1"/>
</dbReference>
<feature type="domain" description="Flavodoxin-like" evidence="4">
    <location>
        <begin position="51"/>
        <end position="212"/>
    </location>
</feature>
<dbReference type="Gene3D" id="3.40.50.360">
    <property type="match status" value="1"/>
</dbReference>
<reference evidence="5 6" key="1">
    <citation type="submission" date="2020-08" db="EMBL/GenBank/DDBJ databases">
        <title>Genome sequence of Thermomonas brevis KACC 16975T.</title>
        <authorList>
            <person name="Hyun D.-W."/>
            <person name="Bae J.-W."/>
        </authorList>
    </citation>
    <scope>NUCLEOTIDE SEQUENCE [LARGE SCALE GENOMIC DNA]</scope>
    <source>
        <strain evidence="5 6">KACC 16975</strain>
    </source>
</reference>
<evidence type="ECO:0000256" key="2">
    <source>
        <dbReference type="ARBA" id="ARBA00022630"/>
    </source>
</evidence>
<keyword evidence="3" id="KW-0288">FMN</keyword>
<comment type="cofactor">
    <cofactor evidence="1">
        <name>FMN</name>
        <dbReference type="ChEBI" id="CHEBI:58210"/>
    </cofactor>
</comment>
<keyword evidence="2" id="KW-0285">Flavoprotein</keyword>
<dbReference type="SUPFAM" id="SSF52218">
    <property type="entry name" value="Flavoproteins"/>
    <property type="match status" value="1"/>
</dbReference>
<evidence type="ECO:0000259" key="4">
    <source>
        <dbReference type="PROSITE" id="PS50902"/>
    </source>
</evidence>
<dbReference type="RefSeq" id="WP_187569768.1">
    <property type="nucleotide sequence ID" value="NZ_CP060711.1"/>
</dbReference>
<proteinExistence type="predicted"/>
<dbReference type="AlphaFoldDB" id="A0A7G9QRN1"/>
<keyword evidence="6" id="KW-1185">Reference proteome</keyword>
<dbReference type="Pfam" id="PF12682">
    <property type="entry name" value="Flavodoxin_4"/>
    <property type="match status" value="1"/>
</dbReference>
<dbReference type="EMBL" id="CP060711">
    <property type="protein sequence ID" value="QNN46006.1"/>
    <property type="molecule type" value="Genomic_DNA"/>
</dbReference>
<dbReference type="KEGG" id="tbv:H9L17_12535"/>
<dbReference type="InterPro" id="IPR001226">
    <property type="entry name" value="Flavodoxin_CS"/>
</dbReference>
<evidence type="ECO:0000313" key="6">
    <source>
        <dbReference type="Proteomes" id="UP000515977"/>
    </source>
</evidence>
<sequence>MLKWIAVAAGVLLLAAGMVPLAIIWIESRQARQAGGMEPHVASAQPARRGAVVVYFSRSGNTALAARHIANRLDADLHALEVPEYALGLRGLAHSALDADARRNDPARLRGIRPRTLDLRPFDTVWLGSPVWFYSPAPPIWAFVEHNRFDGQRVVLFNTYNSNIGDDQIAAFKARVMARGAASFEHRALLRGRMTRQIGPDEMLRRIDADWLAGDAVRAPLTARTPAPAAP</sequence>
<dbReference type="InterPro" id="IPR008254">
    <property type="entry name" value="Flavodoxin/NO_synth"/>
</dbReference>
<dbReference type="Proteomes" id="UP000515977">
    <property type="component" value="Chromosome"/>
</dbReference>
<name>A0A7G9QRN1_9GAMM</name>
<dbReference type="PANTHER" id="PTHR39201">
    <property type="entry name" value="EXPORTED PROTEIN-RELATED"/>
    <property type="match status" value="1"/>
</dbReference>
<gene>
    <name evidence="5" type="ORF">H9L17_12535</name>
</gene>
<dbReference type="PROSITE" id="PS00201">
    <property type="entry name" value="FLAVODOXIN"/>
    <property type="match status" value="1"/>
</dbReference>